<accession>A0A5J9UR61</accession>
<feature type="region of interest" description="Disordered" evidence="1">
    <location>
        <begin position="91"/>
        <end position="114"/>
    </location>
</feature>
<evidence type="ECO:0000313" key="2">
    <source>
        <dbReference type="EMBL" id="TVU26005.1"/>
    </source>
</evidence>
<dbReference type="AlphaFoldDB" id="A0A5J9UR61"/>
<comment type="caution">
    <text evidence="2">The sequence shown here is derived from an EMBL/GenBank/DDBJ whole genome shotgun (WGS) entry which is preliminary data.</text>
</comment>
<dbReference type="EMBL" id="RWGY01000013">
    <property type="protein sequence ID" value="TVU26005.1"/>
    <property type="molecule type" value="Genomic_DNA"/>
</dbReference>
<evidence type="ECO:0000313" key="3">
    <source>
        <dbReference type="Proteomes" id="UP000324897"/>
    </source>
</evidence>
<sequence length="193" mass="21072">MQPRSDGSGSIHTLPRCLLPRSVQSRLQNILLLNRSRKEKEASVLAVAGWPPFDGRRSIRASPDCCSDEHLLRCARFCAIPSSSSCVDDMEEAAAATQPPGPPPPSTLPAALSSPAPARCLASPAGSHRRLADDPSAVKMKHNQLVRTQIDGPYEAEHQVTEECYNVSSYEITWQEEDGVQKYTNASYLMVNV</sequence>
<gene>
    <name evidence="2" type="ORF">EJB05_28529</name>
</gene>
<keyword evidence="3" id="KW-1185">Reference proteome</keyword>
<reference evidence="2 3" key="1">
    <citation type="journal article" date="2019" name="Sci. Rep.">
        <title>A high-quality genome of Eragrostis curvula grass provides insights into Poaceae evolution and supports new strategies to enhance forage quality.</title>
        <authorList>
            <person name="Carballo J."/>
            <person name="Santos B.A.C.M."/>
            <person name="Zappacosta D."/>
            <person name="Garbus I."/>
            <person name="Selva J.P."/>
            <person name="Gallo C.A."/>
            <person name="Diaz A."/>
            <person name="Albertini E."/>
            <person name="Caccamo M."/>
            <person name="Echenique V."/>
        </authorList>
    </citation>
    <scope>NUCLEOTIDE SEQUENCE [LARGE SCALE GENOMIC DNA]</scope>
    <source>
        <strain evidence="3">cv. Victoria</strain>
        <tissue evidence="2">Leaf</tissue>
    </source>
</reference>
<proteinExistence type="predicted"/>
<name>A0A5J9UR61_9POAL</name>
<evidence type="ECO:0000256" key="1">
    <source>
        <dbReference type="SAM" id="MobiDB-lite"/>
    </source>
</evidence>
<protein>
    <submittedName>
        <fullName evidence="2">Uncharacterized protein</fullName>
    </submittedName>
</protein>
<feature type="non-terminal residue" evidence="2">
    <location>
        <position position="1"/>
    </location>
</feature>
<dbReference type="Proteomes" id="UP000324897">
    <property type="component" value="Chromosome 2"/>
</dbReference>
<organism evidence="2 3">
    <name type="scientific">Eragrostis curvula</name>
    <name type="common">weeping love grass</name>
    <dbReference type="NCBI Taxonomy" id="38414"/>
    <lineage>
        <taxon>Eukaryota</taxon>
        <taxon>Viridiplantae</taxon>
        <taxon>Streptophyta</taxon>
        <taxon>Embryophyta</taxon>
        <taxon>Tracheophyta</taxon>
        <taxon>Spermatophyta</taxon>
        <taxon>Magnoliopsida</taxon>
        <taxon>Liliopsida</taxon>
        <taxon>Poales</taxon>
        <taxon>Poaceae</taxon>
        <taxon>PACMAD clade</taxon>
        <taxon>Chloridoideae</taxon>
        <taxon>Eragrostideae</taxon>
        <taxon>Eragrostidinae</taxon>
        <taxon>Eragrostis</taxon>
    </lineage>
</organism>
<dbReference type="Gramene" id="TVU26005">
    <property type="protein sequence ID" value="TVU26005"/>
    <property type="gene ID" value="EJB05_28529"/>
</dbReference>